<accession>A0A5C6DP70</accession>
<organism evidence="1 2">
    <name type="scientific">Novipirellula artificiosorum</name>
    <dbReference type="NCBI Taxonomy" id="2528016"/>
    <lineage>
        <taxon>Bacteria</taxon>
        <taxon>Pseudomonadati</taxon>
        <taxon>Planctomycetota</taxon>
        <taxon>Planctomycetia</taxon>
        <taxon>Pirellulales</taxon>
        <taxon>Pirellulaceae</taxon>
        <taxon>Novipirellula</taxon>
    </lineage>
</organism>
<comment type="caution">
    <text evidence="1">The sequence shown here is derived from an EMBL/GenBank/DDBJ whole genome shotgun (WGS) entry which is preliminary data.</text>
</comment>
<sequence length="50" mass="5375">MPDAVFVTTWFQLLLIGKSLNCIHNSRKPLGIVVVAEEDTTGAEFGVPCG</sequence>
<evidence type="ECO:0000313" key="2">
    <source>
        <dbReference type="Proteomes" id="UP000319143"/>
    </source>
</evidence>
<protein>
    <submittedName>
        <fullName evidence="1">Uncharacterized protein</fullName>
    </submittedName>
</protein>
<dbReference type="AlphaFoldDB" id="A0A5C6DP70"/>
<dbReference type="Proteomes" id="UP000319143">
    <property type="component" value="Unassembled WGS sequence"/>
</dbReference>
<gene>
    <name evidence="1" type="ORF">Poly41_35720</name>
</gene>
<proteinExistence type="predicted"/>
<name>A0A5C6DP70_9BACT</name>
<evidence type="ECO:0000313" key="1">
    <source>
        <dbReference type="EMBL" id="TWU37441.1"/>
    </source>
</evidence>
<reference evidence="1 2" key="1">
    <citation type="submission" date="2019-02" db="EMBL/GenBank/DDBJ databases">
        <title>Deep-cultivation of Planctomycetes and their phenomic and genomic characterization uncovers novel biology.</title>
        <authorList>
            <person name="Wiegand S."/>
            <person name="Jogler M."/>
            <person name="Boedeker C."/>
            <person name="Pinto D."/>
            <person name="Vollmers J."/>
            <person name="Rivas-Marin E."/>
            <person name="Kohn T."/>
            <person name="Peeters S.H."/>
            <person name="Heuer A."/>
            <person name="Rast P."/>
            <person name="Oberbeckmann S."/>
            <person name="Bunk B."/>
            <person name="Jeske O."/>
            <person name="Meyerdierks A."/>
            <person name="Storesund J.E."/>
            <person name="Kallscheuer N."/>
            <person name="Luecker S."/>
            <person name="Lage O.M."/>
            <person name="Pohl T."/>
            <person name="Merkel B.J."/>
            <person name="Hornburger P."/>
            <person name="Mueller R.-W."/>
            <person name="Bruemmer F."/>
            <person name="Labrenz M."/>
            <person name="Spormann A.M."/>
            <person name="Op Den Camp H."/>
            <person name="Overmann J."/>
            <person name="Amann R."/>
            <person name="Jetten M.S.M."/>
            <person name="Mascher T."/>
            <person name="Medema M.H."/>
            <person name="Devos D.P."/>
            <person name="Kaster A.-K."/>
            <person name="Ovreas L."/>
            <person name="Rohde M."/>
            <person name="Galperin M.Y."/>
            <person name="Jogler C."/>
        </authorList>
    </citation>
    <scope>NUCLEOTIDE SEQUENCE [LARGE SCALE GENOMIC DNA]</scope>
    <source>
        <strain evidence="1 2">Poly41</strain>
    </source>
</reference>
<keyword evidence="2" id="KW-1185">Reference proteome</keyword>
<dbReference type="EMBL" id="SJPV01000005">
    <property type="protein sequence ID" value="TWU37441.1"/>
    <property type="molecule type" value="Genomic_DNA"/>
</dbReference>